<protein>
    <submittedName>
        <fullName evidence="2">Uncharacterized protein</fullName>
    </submittedName>
</protein>
<reference evidence="3" key="1">
    <citation type="submission" date="2016-02" db="EMBL/GenBank/DDBJ databases">
        <title>Draft genome sequence of Microdochium bolleyi, a fungal endophyte of beachgrass.</title>
        <authorList>
            <consortium name="DOE Joint Genome Institute"/>
            <person name="David A.S."/>
            <person name="May G."/>
            <person name="Haridas S."/>
            <person name="Lim J."/>
            <person name="Wang M."/>
            <person name="Labutti K."/>
            <person name="Lipzen A."/>
            <person name="Barry K."/>
            <person name="Grigoriev I.V."/>
        </authorList>
    </citation>
    <scope>NUCLEOTIDE SEQUENCE [LARGE SCALE GENOMIC DNA]</scope>
    <source>
        <strain evidence="3">J235TASD1</strain>
    </source>
</reference>
<evidence type="ECO:0000256" key="1">
    <source>
        <dbReference type="SAM" id="MobiDB-lite"/>
    </source>
</evidence>
<feature type="region of interest" description="Disordered" evidence="1">
    <location>
        <begin position="99"/>
        <end position="137"/>
    </location>
</feature>
<dbReference type="AlphaFoldDB" id="A0A136J1F0"/>
<dbReference type="InParanoid" id="A0A136J1F0"/>
<gene>
    <name evidence="2" type="ORF">Micbo1qcDRAFT_163730</name>
</gene>
<accession>A0A136J1F0</accession>
<proteinExistence type="predicted"/>
<feature type="region of interest" description="Disordered" evidence="1">
    <location>
        <begin position="28"/>
        <end position="70"/>
    </location>
</feature>
<evidence type="ECO:0000313" key="3">
    <source>
        <dbReference type="Proteomes" id="UP000070501"/>
    </source>
</evidence>
<sequence>MSPRSPKRRRISISSLPAFEDDAEIALPPLLTGAEADPAQDEEEHERLGGETKTDERHMRSEEMDVDPDHGQIRHEIREDAHCAVDGTELQDATPVIVPPQQQQQPTFHRAPRFKQRDQDVNTHAGFDQQERHYDPL</sequence>
<organism evidence="2 3">
    <name type="scientific">Microdochium bolleyi</name>
    <dbReference type="NCBI Taxonomy" id="196109"/>
    <lineage>
        <taxon>Eukaryota</taxon>
        <taxon>Fungi</taxon>
        <taxon>Dikarya</taxon>
        <taxon>Ascomycota</taxon>
        <taxon>Pezizomycotina</taxon>
        <taxon>Sordariomycetes</taxon>
        <taxon>Xylariomycetidae</taxon>
        <taxon>Xylariales</taxon>
        <taxon>Microdochiaceae</taxon>
        <taxon>Microdochium</taxon>
    </lineage>
</organism>
<feature type="compositionally biased region" description="Basic and acidic residues" evidence="1">
    <location>
        <begin position="45"/>
        <end position="70"/>
    </location>
</feature>
<name>A0A136J1F0_9PEZI</name>
<dbReference type="Proteomes" id="UP000070501">
    <property type="component" value="Unassembled WGS sequence"/>
</dbReference>
<feature type="non-terminal residue" evidence="2">
    <location>
        <position position="137"/>
    </location>
</feature>
<keyword evidence="3" id="KW-1185">Reference proteome</keyword>
<evidence type="ECO:0000313" key="2">
    <source>
        <dbReference type="EMBL" id="KXJ91015.1"/>
    </source>
</evidence>
<dbReference type="EMBL" id="KQ964251">
    <property type="protein sequence ID" value="KXJ91015.1"/>
    <property type="molecule type" value="Genomic_DNA"/>
</dbReference>